<dbReference type="Proteomes" id="UP000614601">
    <property type="component" value="Unassembled WGS sequence"/>
</dbReference>
<comment type="caution">
    <text evidence="3">The sequence shown here is derived from an EMBL/GenBank/DDBJ whole genome shotgun (WGS) entry which is preliminary data.</text>
</comment>
<dbReference type="Proteomes" id="UP000783686">
    <property type="component" value="Unassembled WGS sequence"/>
</dbReference>
<protein>
    <recommendedName>
        <fullName evidence="5">MAM domain-containing protein</fullName>
    </recommendedName>
</protein>
<feature type="chain" id="PRO_5036221404" description="MAM domain-containing protein" evidence="2">
    <location>
        <begin position="26"/>
        <end position="677"/>
    </location>
</feature>
<accession>A0A811LKJ1</accession>
<dbReference type="OrthoDB" id="5853260at2759"/>
<feature type="compositionally biased region" description="Low complexity" evidence="1">
    <location>
        <begin position="489"/>
        <end position="507"/>
    </location>
</feature>
<feature type="region of interest" description="Disordered" evidence="1">
    <location>
        <begin position="162"/>
        <end position="197"/>
    </location>
</feature>
<evidence type="ECO:0000256" key="1">
    <source>
        <dbReference type="SAM" id="MobiDB-lite"/>
    </source>
</evidence>
<gene>
    <name evidence="3" type="ORF">BOKJ2_LOCUS13984</name>
</gene>
<evidence type="ECO:0000313" key="4">
    <source>
        <dbReference type="Proteomes" id="UP000614601"/>
    </source>
</evidence>
<evidence type="ECO:0000256" key="2">
    <source>
        <dbReference type="SAM" id="SignalP"/>
    </source>
</evidence>
<feature type="compositionally biased region" description="Low complexity" evidence="1">
    <location>
        <begin position="534"/>
        <end position="553"/>
    </location>
</feature>
<organism evidence="3 4">
    <name type="scientific">Bursaphelenchus okinawaensis</name>
    <dbReference type="NCBI Taxonomy" id="465554"/>
    <lineage>
        <taxon>Eukaryota</taxon>
        <taxon>Metazoa</taxon>
        <taxon>Ecdysozoa</taxon>
        <taxon>Nematoda</taxon>
        <taxon>Chromadorea</taxon>
        <taxon>Rhabditida</taxon>
        <taxon>Tylenchina</taxon>
        <taxon>Tylenchomorpha</taxon>
        <taxon>Aphelenchoidea</taxon>
        <taxon>Aphelenchoididae</taxon>
        <taxon>Bursaphelenchus</taxon>
    </lineage>
</organism>
<dbReference type="EMBL" id="CAJFDH010000006">
    <property type="protein sequence ID" value="CAD5230135.1"/>
    <property type="molecule type" value="Genomic_DNA"/>
</dbReference>
<proteinExistence type="predicted"/>
<name>A0A811LKJ1_9BILA</name>
<evidence type="ECO:0000313" key="3">
    <source>
        <dbReference type="EMBL" id="CAD5230135.1"/>
    </source>
</evidence>
<keyword evidence="4" id="KW-1185">Reference proteome</keyword>
<feature type="compositionally biased region" description="Acidic residues" evidence="1">
    <location>
        <begin position="125"/>
        <end position="142"/>
    </location>
</feature>
<feature type="compositionally biased region" description="Polar residues" evidence="1">
    <location>
        <begin position="509"/>
        <end position="529"/>
    </location>
</feature>
<feature type="region of interest" description="Disordered" evidence="1">
    <location>
        <begin position="67"/>
        <end position="150"/>
    </location>
</feature>
<feature type="region of interest" description="Disordered" evidence="1">
    <location>
        <begin position="407"/>
        <end position="571"/>
    </location>
</feature>
<reference evidence="3" key="1">
    <citation type="submission" date="2020-09" db="EMBL/GenBank/DDBJ databases">
        <authorList>
            <person name="Kikuchi T."/>
        </authorList>
    </citation>
    <scope>NUCLEOTIDE SEQUENCE</scope>
    <source>
        <strain evidence="3">SH1</strain>
    </source>
</reference>
<feature type="region of interest" description="Disordered" evidence="1">
    <location>
        <begin position="586"/>
        <end position="610"/>
    </location>
</feature>
<dbReference type="AlphaFoldDB" id="A0A811LKJ1"/>
<feature type="compositionally biased region" description="Polar residues" evidence="1">
    <location>
        <begin position="555"/>
        <end position="571"/>
    </location>
</feature>
<feature type="compositionally biased region" description="Low complexity" evidence="1">
    <location>
        <begin position="67"/>
        <end position="108"/>
    </location>
</feature>
<feature type="signal peptide" evidence="2">
    <location>
        <begin position="1"/>
        <end position="25"/>
    </location>
</feature>
<feature type="compositionally biased region" description="Polar residues" evidence="1">
    <location>
        <begin position="586"/>
        <end position="599"/>
    </location>
</feature>
<sequence length="677" mass="69897">MLLANLICTFAFLVLIDLTVSCSSALRLSSIQANQLVGVASSNSTNFEASADEPVTTVTLSSSSAALSSSSTSTSSSTSSSSSTSTPSSSSRTSTTSTTSSTTKSTSTAQATLPGANNLAQGVDAQEEYDVTEASADEEEEAATSTSTTLASTITITGTTISSTTESTSTSTLSTASTTTISDTTSITSSSELSSTLTESTLTTTSVSATTLSYSEDSETTVNAQSDQKTFSTLNCTSFGVECGWKTSDNSSIPWYQSELQIEPLVLQVATGTEVAPDGSYAIALTEEALDPKARAVLQSLAIPCQTGIGHLTVSYWSSVGVNVSFCTMIPGASEFYFCTPFMVETDPGPMYVSIPDHGGQSFNMFIIAENFTYTSSQYSGGFVIVDDISYMGQLCSAQTNQLAASAVEDDTSVNSEDVKASGSAREQEEDTTIPWFGGHSTMSSGDDKEGSSLASGDDTMASGASGSAVEDQEDTAVASLGRHSSMASGDDTTITSSGDDTTIFSFGVDTTPSASEDDTASGSASGTMDSESEGSTGNEESTNNNDENSGDTVATDNDISSGSAVTSNDIAENIDESTTILMDSASGSDATVSSNEDMASTDEDTTNIDVDTVTGTTTLDENKVTDDDTIENNVVEDVIVPSNRFMLPNDVTSTTEETALKVVEATKIPCSMQHKT</sequence>
<dbReference type="EMBL" id="CAJFCW020000006">
    <property type="protein sequence ID" value="CAG9127524.1"/>
    <property type="molecule type" value="Genomic_DNA"/>
</dbReference>
<evidence type="ECO:0008006" key="5">
    <source>
        <dbReference type="Google" id="ProtNLM"/>
    </source>
</evidence>
<keyword evidence="2" id="KW-0732">Signal</keyword>